<evidence type="ECO:0000259" key="2">
    <source>
        <dbReference type="PROSITE" id="PS50011"/>
    </source>
</evidence>
<dbReference type="EMBL" id="MATO01000031">
    <property type="protein sequence ID" value="OCS91107.1"/>
    <property type="molecule type" value="Genomic_DNA"/>
</dbReference>
<feature type="region of interest" description="Disordered" evidence="1">
    <location>
        <begin position="674"/>
        <end position="700"/>
    </location>
</feature>
<gene>
    <name evidence="3" type="ORF">A6K76_10205</name>
</gene>
<dbReference type="PROSITE" id="PS50011">
    <property type="entry name" value="PROTEIN_KINASE_DOM"/>
    <property type="match status" value="1"/>
</dbReference>
<evidence type="ECO:0000313" key="3">
    <source>
        <dbReference type="EMBL" id="OCS91107.1"/>
    </source>
</evidence>
<protein>
    <recommendedName>
        <fullName evidence="2">Protein kinase domain-containing protein</fullName>
    </recommendedName>
</protein>
<dbReference type="Gene3D" id="3.40.50.1010">
    <property type="entry name" value="5'-nuclease"/>
    <property type="match status" value="1"/>
</dbReference>
<sequence>MTTLNDLAKTHALTIEQVQQILRASGIDFLSNTKQLTKVQQAKVALLIQEHLKANVVDEKLDRLVKQHKIFIDTCSLVQPKAIAFLNTLEPALKKHNSKLIIPIRVIEELEKIQRGQTGEVVELSKAVCQHLALMQQRGVLDLRGEDTDNFADNVFDVVFSKFRLQYKLMLITQDKALAKEMLQKNSSQAIRGKTIVVQKIDRHGKLVDVEQKAQKIAEKTIPANERFQPAKQVTSVSDSLMNVQHIPDEFEQVYTTRGAIQLLEKLATGGEGSVYKTSTPYVAKIYKKEKLTLRNYEKIKRMLSKQVKCEGVCWPVEMLFNAKNEFVGFLMPEAKGKELQKTIFIKPLFLKHFPDWKKKDTVQLTLTILDKIQYLHQRNIILGDINPSNILVVSPKEVYFVDTDSYQIEEFPCPVGTVNFTAPEIQRKRFSDFLRTFEHENFAVATLLFMLMLPGKPPYSQQGGESPVENIINMDFSYPFGDNSNKKTPDGPWRFSWSHLPYDIKESFYKSFRKGEEYSVPAKRLRAGDWSQKFSKYLHLLETGKFAKQDPMSEELFPTRFKRVGSMKYGKCTLCKMEQPEESLTENICQPCLNDGDKYACKRCKNELTYTNYVKYVKKAPRFETCPPCHQELQKVHSMITCQYCYKPFPFYQKDYEFYKSKGFELPRRCSTCKQQGPQTPPVQPVQQSTPPPEQPRPRITSIVEYLKSRF</sequence>
<dbReference type="Gene3D" id="1.10.510.10">
    <property type="entry name" value="Transferase(Phosphotransferase) domain 1"/>
    <property type="match status" value="1"/>
</dbReference>
<organism evidence="3 4">
    <name type="scientific">Caryophanon latum</name>
    <dbReference type="NCBI Taxonomy" id="33977"/>
    <lineage>
        <taxon>Bacteria</taxon>
        <taxon>Bacillati</taxon>
        <taxon>Bacillota</taxon>
        <taxon>Bacilli</taxon>
        <taxon>Bacillales</taxon>
        <taxon>Caryophanaceae</taxon>
        <taxon>Caryophanon</taxon>
    </lineage>
</organism>
<reference evidence="3 4" key="1">
    <citation type="submission" date="2016-07" db="EMBL/GenBank/DDBJ databases">
        <title>Caryophanon latum genome sequencing.</title>
        <authorList>
            <person name="Verma A."/>
            <person name="Pal Y."/>
            <person name="Krishnamurthi S."/>
        </authorList>
    </citation>
    <scope>NUCLEOTIDE SEQUENCE [LARGE SCALE GENOMIC DNA]</scope>
    <source>
        <strain evidence="3 4">DSM 14151</strain>
    </source>
</reference>
<dbReference type="PANTHER" id="PTHR24347">
    <property type="entry name" value="SERINE/THREONINE-PROTEIN KINASE"/>
    <property type="match status" value="1"/>
</dbReference>
<dbReference type="SMART" id="SM00220">
    <property type="entry name" value="S_TKc"/>
    <property type="match status" value="1"/>
</dbReference>
<keyword evidence="4" id="KW-1185">Reference proteome</keyword>
<dbReference type="InterPro" id="IPR011009">
    <property type="entry name" value="Kinase-like_dom_sf"/>
</dbReference>
<feature type="compositionally biased region" description="Pro residues" evidence="1">
    <location>
        <begin position="680"/>
        <end position="696"/>
    </location>
</feature>
<evidence type="ECO:0000256" key="1">
    <source>
        <dbReference type="SAM" id="MobiDB-lite"/>
    </source>
</evidence>
<dbReference type="InterPro" id="IPR000719">
    <property type="entry name" value="Prot_kinase_dom"/>
</dbReference>
<dbReference type="GO" id="GO:0004672">
    <property type="term" value="F:protein kinase activity"/>
    <property type="evidence" value="ECO:0007669"/>
    <property type="project" value="InterPro"/>
</dbReference>
<accession>A0A1C0YVA0</accession>
<feature type="domain" description="Protein kinase" evidence="2">
    <location>
        <begin position="261"/>
        <end position="539"/>
    </location>
</feature>
<dbReference type="SUPFAM" id="SSF56112">
    <property type="entry name" value="Protein kinase-like (PK-like)"/>
    <property type="match status" value="1"/>
</dbReference>
<dbReference type="InterPro" id="IPR025306">
    <property type="entry name" value="Zn-bnd_dom_prob"/>
</dbReference>
<dbReference type="AlphaFoldDB" id="A0A1C0YVA0"/>
<dbReference type="GO" id="GO:0005524">
    <property type="term" value="F:ATP binding"/>
    <property type="evidence" value="ECO:0007669"/>
    <property type="project" value="InterPro"/>
</dbReference>
<evidence type="ECO:0000313" key="4">
    <source>
        <dbReference type="Proteomes" id="UP000093482"/>
    </source>
</evidence>
<dbReference type="OrthoDB" id="583109at2"/>
<dbReference type="Proteomes" id="UP000093482">
    <property type="component" value="Unassembled WGS sequence"/>
</dbReference>
<dbReference type="Pfam" id="PF13451">
    <property type="entry name" value="zf_Tbcl"/>
    <property type="match status" value="1"/>
</dbReference>
<proteinExistence type="predicted"/>
<dbReference type="Pfam" id="PF00069">
    <property type="entry name" value="Pkinase"/>
    <property type="match status" value="1"/>
</dbReference>
<name>A0A1C0YVA0_9BACL</name>
<dbReference type="RefSeq" id="WP_066463831.1">
    <property type="nucleotide sequence ID" value="NZ_MATO01000031.1"/>
</dbReference>
<comment type="caution">
    <text evidence="3">The sequence shown here is derived from an EMBL/GenBank/DDBJ whole genome shotgun (WGS) entry which is preliminary data.</text>
</comment>